<organism evidence="9 10">
    <name type="scientific">Geobacter benzoatilyticus</name>
    <dbReference type="NCBI Taxonomy" id="2815309"/>
    <lineage>
        <taxon>Bacteria</taxon>
        <taxon>Pseudomonadati</taxon>
        <taxon>Thermodesulfobacteriota</taxon>
        <taxon>Desulfuromonadia</taxon>
        <taxon>Geobacterales</taxon>
        <taxon>Geobacteraceae</taxon>
        <taxon>Geobacter</taxon>
    </lineage>
</organism>
<evidence type="ECO:0000256" key="3">
    <source>
        <dbReference type="ARBA" id="ARBA00022679"/>
    </source>
</evidence>
<name>A0ABX7Q2D0_9BACT</name>
<evidence type="ECO:0000259" key="8">
    <source>
        <dbReference type="Pfam" id="PF00535"/>
    </source>
</evidence>
<keyword evidence="2" id="KW-0328">Glycosyltransferase</keyword>
<dbReference type="InterPro" id="IPR029044">
    <property type="entry name" value="Nucleotide-diphossugar_trans"/>
</dbReference>
<evidence type="ECO:0000256" key="7">
    <source>
        <dbReference type="ARBA" id="ARBA00023136"/>
    </source>
</evidence>
<evidence type="ECO:0000313" key="10">
    <source>
        <dbReference type="Proteomes" id="UP000663651"/>
    </source>
</evidence>
<evidence type="ECO:0000256" key="5">
    <source>
        <dbReference type="ARBA" id="ARBA00022985"/>
    </source>
</evidence>
<dbReference type="EMBL" id="CP071382">
    <property type="protein sequence ID" value="QSV45562.1"/>
    <property type="molecule type" value="Genomic_DNA"/>
</dbReference>
<dbReference type="Gene3D" id="3.90.550.10">
    <property type="entry name" value="Spore Coat Polysaccharide Biosynthesis Protein SpsA, Chain A"/>
    <property type="match status" value="1"/>
</dbReference>
<protein>
    <submittedName>
        <fullName evidence="9">Glycosyltransferase family 2 protein</fullName>
    </submittedName>
</protein>
<dbReference type="Pfam" id="PF00535">
    <property type="entry name" value="Glycos_transf_2"/>
    <property type="match status" value="1"/>
</dbReference>
<dbReference type="RefSeq" id="WP_207163355.1">
    <property type="nucleotide sequence ID" value="NZ_CP071382.1"/>
</dbReference>
<dbReference type="InterPro" id="IPR050256">
    <property type="entry name" value="Glycosyltransferase_2"/>
</dbReference>
<keyword evidence="4" id="KW-0812">Transmembrane</keyword>
<accession>A0ABX7Q2D0</accession>
<evidence type="ECO:0000256" key="4">
    <source>
        <dbReference type="ARBA" id="ARBA00022692"/>
    </source>
</evidence>
<keyword evidence="7" id="KW-0472">Membrane</keyword>
<dbReference type="PANTHER" id="PTHR48090:SF3">
    <property type="entry name" value="UNDECAPRENYL-PHOSPHATE 4-DEOXY-4-FORMAMIDO-L-ARABINOSE TRANSFERASE"/>
    <property type="match status" value="1"/>
</dbReference>
<keyword evidence="1" id="KW-1003">Cell membrane</keyword>
<sequence length="240" mass="27214">MDLSVVVPVKNEEENIVPLIDEIRKALHGMDYEIVYVDDGSTDGTLMRLHEVGGSFPRLRVIRHRNSCGQSTAVLTGVRHARGNWIATLDGDGQNDPADIPRMFEKVKDCRDSGAKSLVCVCGYRRTRRDTWLRRISSRVANGVRRGLLKDDTPDTGCGLKVFSREVFLSLPYFDHMHRFLPALFLRNGGAVVSVEVNHRERTRGTSKYGLFNRLWVGIVDIIGVAWLQRRSRIPEIIEE</sequence>
<reference evidence="9 10" key="1">
    <citation type="submission" date="2021-03" db="EMBL/GenBank/DDBJ databases">
        <title>Geobacter metallireducens gen. nov. sp. nov., a microorganism capable of coupling the complete oxidation of organic compounds to the reduction of iron and other metals.</title>
        <authorList>
            <person name="Li Y."/>
        </authorList>
    </citation>
    <scope>NUCLEOTIDE SEQUENCE [LARGE SCALE GENOMIC DNA]</scope>
    <source>
        <strain evidence="9 10">Jerry-YX</strain>
    </source>
</reference>
<evidence type="ECO:0000256" key="1">
    <source>
        <dbReference type="ARBA" id="ARBA00022475"/>
    </source>
</evidence>
<proteinExistence type="predicted"/>
<keyword evidence="3" id="KW-0808">Transferase</keyword>
<dbReference type="SUPFAM" id="SSF53448">
    <property type="entry name" value="Nucleotide-diphospho-sugar transferases"/>
    <property type="match status" value="1"/>
</dbReference>
<dbReference type="PANTHER" id="PTHR48090">
    <property type="entry name" value="UNDECAPRENYL-PHOSPHATE 4-DEOXY-4-FORMAMIDO-L-ARABINOSE TRANSFERASE-RELATED"/>
    <property type="match status" value="1"/>
</dbReference>
<dbReference type="InterPro" id="IPR001173">
    <property type="entry name" value="Glyco_trans_2-like"/>
</dbReference>
<evidence type="ECO:0000256" key="6">
    <source>
        <dbReference type="ARBA" id="ARBA00022989"/>
    </source>
</evidence>
<gene>
    <name evidence="9" type="ORF">JZM60_15820</name>
</gene>
<feature type="domain" description="Glycosyltransferase 2-like" evidence="8">
    <location>
        <begin position="4"/>
        <end position="168"/>
    </location>
</feature>
<evidence type="ECO:0000256" key="2">
    <source>
        <dbReference type="ARBA" id="ARBA00022676"/>
    </source>
</evidence>
<keyword evidence="5" id="KW-0448">Lipopolysaccharide biosynthesis</keyword>
<dbReference type="Proteomes" id="UP000663651">
    <property type="component" value="Chromosome"/>
</dbReference>
<keyword evidence="10" id="KW-1185">Reference proteome</keyword>
<keyword evidence="6" id="KW-1133">Transmembrane helix</keyword>
<evidence type="ECO:0000313" key="9">
    <source>
        <dbReference type="EMBL" id="QSV45562.1"/>
    </source>
</evidence>
<dbReference type="CDD" id="cd04187">
    <property type="entry name" value="DPM1_like_bac"/>
    <property type="match status" value="1"/>
</dbReference>